<dbReference type="EMBL" id="RRYP01002439">
    <property type="protein sequence ID" value="TNV84766.1"/>
    <property type="molecule type" value="Genomic_DNA"/>
</dbReference>
<dbReference type="PANTHER" id="PTHR11076">
    <property type="entry name" value="DNA REPAIR POLYMERASE UMUC / TRANSFERASE FAMILY MEMBER"/>
    <property type="match status" value="1"/>
</dbReference>
<dbReference type="Gene3D" id="1.10.150.20">
    <property type="entry name" value="5' to 3' exonuclease, C-terminal subdomain"/>
    <property type="match status" value="1"/>
</dbReference>
<keyword evidence="16" id="KW-1185">Reference proteome</keyword>
<evidence type="ECO:0000259" key="14">
    <source>
        <dbReference type="PROSITE" id="PS50173"/>
    </source>
</evidence>
<dbReference type="InterPro" id="IPR043502">
    <property type="entry name" value="DNA/RNA_pol_sf"/>
</dbReference>
<keyword evidence="6" id="KW-0479">Metal-binding</keyword>
<dbReference type="InterPro" id="IPR036775">
    <property type="entry name" value="DNA_pol_Y-fam_lit_finger_sf"/>
</dbReference>
<reference evidence="15" key="1">
    <citation type="submission" date="2019-06" db="EMBL/GenBank/DDBJ databases">
        <authorList>
            <person name="Zheng W."/>
        </authorList>
    </citation>
    <scope>NUCLEOTIDE SEQUENCE</scope>
    <source>
        <strain evidence="15">QDHG01</strain>
    </source>
</reference>
<dbReference type="Pfam" id="PF00817">
    <property type="entry name" value="IMS"/>
    <property type="match status" value="1"/>
</dbReference>
<evidence type="ECO:0000256" key="1">
    <source>
        <dbReference type="ARBA" id="ARBA00012417"/>
    </source>
</evidence>
<dbReference type="GO" id="GO:0006260">
    <property type="term" value="P:DNA replication"/>
    <property type="evidence" value="ECO:0007669"/>
    <property type="project" value="UniProtKB-KW"/>
</dbReference>
<feature type="region of interest" description="Disordered" evidence="13">
    <location>
        <begin position="34"/>
        <end position="85"/>
    </location>
</feature>
<keyword evidence="5" id="KW-0235">DNA replication</keyword>
<dbReference type="InterPro" id="IPR017961">
    <property type="entry name" value="DNA_pol_Y-fam_little_finger"/>
</dbReference>
<evidence type="ECO:0000313" key="16">
    <source>
        <dbReference type="Proteomes" id="UP000785679"/>
    </source>
</evidence>
<dbReference type="GO" id="GO:0003684">
    <property type="term" value="F:damaged DNA binding"/>
    <property type="evidence" value="ECO:0007669"/>
    <property type="project" value="InterPro"/>
</dbReference>
<feature type="domain" description="UmuC" evidence="14">
    <location>
        <begin position="222"/>
        <end position="406"/>
    </location>
</feature>
<dbReference type="NCBIfam" id="NF002677">
    <property type="entry name" value="PRK02406.1"/>
    <property type="match status" value="1"/>
</dbReference>
<dbReference type="GO" id="GO:0005634">
    <property type="term" value="C:nucleus"/>
    <property type="evidence" value="ECO:0007669"/>
    <property type="project" value="TreeGrafter"/>
</dbReference>
<gene>
    <name evidence="15" type="ORF">FGO68_gene17776</name>
</gene>
<dbReference type="GO" id="GO:0006281">
    <property type="term" value="P:DNA repair"/>
    <property type="evidence" value="ECO:0007669"/>
    <property type="project" value="UniProtKB-KW"/>
</dbReference>
<dbReference type="Gene3D" id="3.30.70.270">
    <property type="match status" value="1"/>
</dbReference>
<dbReference type="Gene3D" id="1.10.150.810">
    <property type="match status" value="1"/>
</dbReference>
<dbReference type="Gene3D" id="3.30.1490.100">
    <property type="entry name" value="DNA polymerase, Y-family, little finger domain"/>
    <property type="match status" value="1"/>
</dbReference>
<evidence type="ECO:0000256" key="8">
    <source>
        <dbReference type="ARBA" id="ARBA00022842"/>
    </source>
</evidence>
<evidence type="ECO:0000256" key="13">
    <source>
        <dbReference type="SAM" id="MobiDB-lite"/>
    </source>
</evidence>
<evidence type="ECO:0000256" key="4">
    <source>
        <dbReference type="ARBA" id="ARBA00022695"/>
    </source>
</evidence>
<evidence type="ECO:0000256" key="5">
    <source>
        <dbReference type="ARBA" id="ARBA00022705"/>
    </source>
</evidence>
<dbReference type="SUPFAM" id="SSF100879">
    <property type="entry name" value="Lesion bypass DNA polymerase (Y-family), little finger domain"/>
    <property type="match status" value="1"/>
</dbReference>
<organism evidence="15 16">
    <name type="scientific">Halteria grandinella</name>
    <dbReference type="NCBI Taxonomy" id="5974"/>
    <lineage>
        <taxon>Eukaryota</taxon>
        <taxon>Sar</taxon>
        <taxon>Alveolata</taxon>
        <taxon>Ciliophora</taxon>
        <taxon>Intramacronucleata</taxon>
        <taxon>Spirotrichea</taxon>
        <taxon>Stichotrichia</taxon>
        <taxon>Sporadotrichida</taxon>
        <taxon>Halteriidae</taxon>
        <taxon>Halteria</taxon>
    </lineage>
</organism>
<dbReference type="PROSITE" id="PS50173">
    <property type="entry name" value="UMUC"/>
    <property type="match status" value="1"/>
</dbReference>
<dbReference type="Proteomes" id="UP000785679">
    <property type="component" value="Unassembled WGS sequence"/>
</dbReference>
<dbReference type="GO" id="GO:0003887">
    <property type="term" value="F:DNA-directed DNA polymerase activity"/>
    <property type="evidence" value="ECO:0007669"/>
    <property type="project" value="UniProtKB-KW"/>
</dbReference>
<evidence type="ECO:0000256" key="9">
    <source>
        <dbReference type="ARBA" id="ARBA00022932"/>
    </source>
</evidence>
<keyword evidence="7" id="KW-0227">DNA damage</keyword>
<keyword evidence="4" id="KW-0548">Nucleotidyltransferase</keyword>
<dbReference type="GO" id="GO:0042276">
    <property type="term" value="P:error-prone translesion synthesis"/>
    <property type="evidence" value="ECO:0007669"/>
    <property type="project" value="TreeGrafter"/>
</dbReference>
<sequence length="866" mass="99669">MLRLDVLQKQQAQGILPLGRVQTDVDIQDNYQYQQPKYQGHPTTTIDEDESQSDILNNDNCENPEEEPHSSPQNSQQLQDQTTQEDGRINICDEYEATLDAQSKLPHLPERLSSEHQSEVVQFSGGVKASKPESLYYLSIHKAGLEGVDKEKLHQVITEASKNSDFYKSEEKKLGEVREKCKRYKERVEHVRKDQGVWERIKVEVERKIEQLKQEADMSRTWIHVDMDAFYAAVEMRDDISLCEKPIAVSEKNMIMTTNYVARKFGVRSGVPAFIGKRLCPDIIFIKPDFAKYKKASEEFKEVLRSYDANLESIGLDEANMDITDYLHEHKLDHQEGRICVGERIRRDIIEKTRMTASCGIACNKMLAKICSDMNKPNGQTYLPSKTEEIWKFMENLPVRKLVGVGKVNEQILHGMGIERCRDVVDKAIEIYINFTENAFDFLVKSAIGIAKNLHDEVGIKKSINVSETFPIISEYDLVKSKLENLCSDLEKRAKAEKLSGRTITLEFKNEKFKNKQRSYTVSRFMQTKDQFLKIAMNLLNTAWPLEPVRQIQVKLLNLRDDKGNMSESAMDVMYRTGGSLKLGGNPKDILPQALVKVMQEEGVGLPASLAGCNGPVMAPQQLMQQQLQNKYPKVNDDPNELRPIIHHHIKPMFPEEQEAEELKKQRQKDYYQKQNYFKKQTLAVRAGQDDHQQQGYQKPYYNNKYPYNNNKYGAYNKYNNQGGKYNNNYYNRNQQQNPPQALKADPKHKPPSLANQPTNSSNITPELQPSEKPPQEYKDRFRSGWQLPHYANNRQNSQQKQFTGKVSQATQMNEVRALKNFSKHNRLFCPSDQFKKVQSLGKAESANASNKQGQQKDIKSFVNKS</sequence>
<keyword evidence="8" id="KW-0460">Magnesium</keyword>
<feature type="compositionally biased region" description="Polar residues" evidence="13">
    <location>
        <begin position="754"/>
        <end position="768"/>
    </location>
</feature>
<keyword evidence="12" id="KW-0175">Coiled coil</keyword>
<dbReference type="AlphaFoldDB" id="A0A8J8NZS1"/>
<feature type="region of interest" description="Disordered" evidence="13">
    <location>
        <begin position="685"/>
        <end position="779"/>
    </location>
</feature>
<dbReference type="FunFam" id="3.30.1490.100:FF:000004">
    <property type="entry name" value="DNA polymerase IV"/>
    <property type="match status" value="1"/>
</dbReference>
<evidence type="ECO:0000256" key="12">
    <source>
        <dbReference type="SAM" id="Coils"/>
    </source>
</evidence>
<evidence type="ECO:0000256" key="10">
    <source>
        <dbReference type="ARBA" id="ARBA00023204"/>
    </source>
</evidence>
<comment type="catalytic activity">
    <reaction evidence="11">
        <text>DNA(n) + a 2'-deoxyribonucleoside 5'-triphosphate = DNA(n+1) + diphosphate</text>
        <dbReference type="Rhea" id="RHEA:22508"/>
        <dbReference type="Rhea" id="RHEA-COMP:17339"/>
        <dbReference type="Rhea" id="RHEA-COMP:17340"/>
        <dbReference type="ChEBI" id="CHEBI:33019"/>
        <dbReference type="ChEBI" id="CHEBI:61560"/>
        <dbReference type="ChEBI" id="CHEBI:173112"/>
        <dbReference type="EC" id="2.7.7.7"/>
    </reaction>
</comment>
<dbReference type="Pfam" id="PF11799">
    <property type="entry name" value="IMS_C"/>
    <property type="match status" value="1"/>
</dbReference>
<proteinExistence type="predicted"/>
<dbReference type="CDD" id="cd03586">
    <property type="entry name" value="PolY_Pol_IV_kappa"/>
    <property type="match status" value="1"/>
</dbReference>
<keyword evidence="10" id="KW-0234">DNA repair</keyword>
<accession>A0A8J8NZS1</accession>
<evidence type="ECO:0000256" key="7">
    <source>
        <dbReference type="ARBA" id="ARBA00022763"/>
    </source>
</evidence>
<feature type="compositionally biased region" description="Low complexity" evidence="13">
    <location>
        <begin position="694"/>
        <end position="741"/>
    </location>
</feature>
<dbReference type="InterPro" id="IPR050116">
    <property type="entry name" value="DNA_polymerase-Y"/>
</dbReference>
<dbReference type="PANTHER" id="PTHR11076:SF33">
    <property type="entry name" value="DNA POLYMERASE KAPPA"/>
    <property type="match status" value="1"/>
</dbReference>
<feature type="coiled-coil region" evidence="12">
    <location>
        <begin position="473"/>
        <end position="500"/>
    </location>
</feature>
<feature type="region of interest" description="Disordered" evidence="13">
    <location>
        <begin position="840"/>
        <end position="866"/>
    </location>
</feature>
<feature type="coiled-coil region" evidence="12">
    <location>
        <begin position="167"/>
        <end position="194"/>
    </location>
</feature>
<dbReference type="InterPro" id="IPR022880">
    <property type="entry name" value="DNApol_IV"/>
</dbReference>
<protein>
    <recommendedName>
        <fullName evidence="2">DNA polymerase kappa</fullName>
        <ecNumber evidence="1">2.7.7.7</ecNumber>
    </recommendedName>
</protein>
<keyword evidence="9" id="KW-0239">DNA-directed DNA polymerase</keyword>
<dbReference type="EC" id="2.7.7.7" evidence="1"/>
<dbReference type="GO" id="GO:0046872">
    <property type="term" value="F:metal ion binding"/>
    <property type="evidence" value="ECO:0007669"/>
    <property type="project" value="UniProtKB-KW"/>
</dbReference>
<dbReference type="Gene3D" id="3.40.1170.60">
    <property type="match status" value="1"/>
</dbReference>
<evidence type="ECO:0000256" key="11">
    <source>
        <dbReference type="ARBA" id="ARBA00049244"/>
    </source>
</evidence>
<feature type="compositionally biased region" description="Polar residues" evidence="13">
    <location>
        <begin position="34"/>
        <end position="45"/>
    </location>
</feature>
<name>A0A8J8NZS1_HALGN</name>
<comment type="caution">
    <text evidence="15">The sequence shown here is derived from an EMBL/GenBank/DDBJ whole genome shotgun (WGS) entry which is preliminary data.</text>
</comment>
<evidence type="ECO:0000313" key="15">
    <source>
        <dbReference type="EMBL" id="TNV84766.1"/>
    </source>
</evidence>
<evidence type="ECO:0000256" key="3">
    <source>
        <dbReference type="ARBA" id="ARBA00022679"/>
    </source>
</evidence>
<dbReference type="InterPro" id="IPR001126">
    <property type="entry name" value="UmuC"/>
</dbReference>
<keyword evidence="3" id="KW-0808">Transferase</keyword>
<feature type="compositionally biased region" description="Low complexity" evidence="13">
    <location>
        <begin position="70"/>
        <end position="84"/>
    </location>
</feature>
<evidence type="ECO:0000256" key="6">
    <source>
        <dbReference type="ARBA" id="ARBA00022723"/>
    </source>
</evidence>
<dbReference type="SUPFAM" id="SSF56672">
    <property type="entry name" value="DNA/RNA polymerases"/>
    <property type="match status" value="1"/>
</dbReference>
<dbReference type="OrthoDB" id="1747274at2759"/>
<evidence type="ECO:0000256" key="2">
    <source>
        <dbReference type="ARBA" id="ARBA00016178"/>
    </source>
</evidence>
<dbReference type="InterPro" id="IPR043128">
    <property type="entry name" value="Rev_trsase/Diguanyl_cyclase"/>
</dbReference>